<feature type="domain" description="Ribosome maturation factor RimM PRC barrel" evidence="7">
    <location>
        <begin position="92"/>
        <end position="153"/>
    </location>
</feature>
<evidence type="ECO:0000256" key="3">
    <source>
        <dbReference type="ARBA" id="ARBA00022552"/>
    </source>
</evidence>
<proteinExistence type="inferred from homology"/>
<dbReference type="InterPro" id="IPR009000">
    <property type="entry name" value="Transl_B-barrel_sf"/>
</dbReference>
<dbReference type="Pfam" id="PF24986">
    <property type="entry name" value="PRC_RimM"/>
    <property type="match status" value="1"/>
</dbReference>
<dbReference type="InterPro" id="IPR011033">
    <property type="entry name" value="PRC_barrel-like_sf"/>
</dbReference>
<dbReference type="HAMAP" id="MF_00014">
    <property type="entry name" value="Ribosome_mat_RimM"/>
    <property type="match status" value="1"/>
</dbReference>
<evidence type="ECO:0000259" key="7">
    <source>
        <dbReference type="Pfam" id="PF24986"/>
    </source>
</evidence>
<sequence>MVRVGRVAGVFGLRGAVKVESFTDFTDRFSPGSELLIRGNRETIEWSRESTAGFVVKLAGIEDRSSAERLRGGYLEVPEAAVHQLAEDTWYHHDLVGLAVSTESGRLLGVLSEVQMLPANDVWVVRDGRAEHLVPATSGAILRVDLSGKAVTVADWLLETEDSC</sequence>
<organism evidence="8 9">
    <name type="scientific">Candidatus Dormiibacter inghamiae</name>
    <dbReference type="NCBI Taxonomy" id="3127013"/>
    <lineage>
        <taxon>Bacteria</taxon>
        <taxon>Bacillati</taxon>
        <taxon>Candidatus Dormiibacterota</taxon>
        <taxon>Candidatus Dormibacteria</taxon>
        <taxon>Candidatus Dormibacterales</taxon>
        <taxon>Candidatus Dormibacteraceae</taxon>
        <taxon>Candidatus Dormiibacter</taxon>
    </lineage>
</organism>
<comment type="subunit">
    <text evidence="5">Binds ribosomal protein uS19.</text>
</comment>
<dbReference type="InterPro" id="IPR002676">
    <property type="entry name" value="RimM_N"/>
</dbReference>
<comment type="caution">
    <text evidence="8">The sequence shown here is derived from an EMBL/GenBank/DDBJ whole genome shotgun (WGS) entry which is preliminary data.</text>
</comment>
<evidence type="ECO:0000313" key="9">
    <source>
        <dbReference type="Proteomes" id="UP000620075"/>
    </source>
</evidence>
<evidence type="ECO:0000256" key="1">
    <source>
        <dbReference type="ARBA" id="ARBA00022490"/>
    </source>
</evidence>
<dbReference type="RefSeq" id="WP_338179646.1">
    <property type="nucleotide sequence ID" value="NZ_JAEKNQ010000038.1"/>
</dbReference>
<keyword evidence="1 5" id="KW-0963">Cytoplasm</keyword>
<dbReference type="InterPro" id="IPR056792">
    <property type="entry name" value="PRC_RimM"/>
</dbReference>
<protein>
    <recommendedName>
        <fullName evidence="5">Ribosome maturation factor RimM</fullName>
    </recommendedName>
</protein>
<dbReference type="GO" id="GO:0006364">
    <property type="term" value="P:rRNA processing"/>
    <property type="evidence" value="ECO:0007669"/>
    <property type="project" value="UniProtKB-UniRule"/>
</dbReference>
<dbReference type="SUPFAM" id="SSF50346">
    <property type="entry name" value="PRC-barrel domain"/>
    <property type="match status" value="1"/>
</dbReference>
<reference evidence="8 9" key="1">
    <citation type="submission" date="2020-10" db="EMBL/GenBank/DDBJ databases">
        <title>Ca. Dormibacterota MAGs.</title>
        <authorList>
            <person name="Montgomery K."/>
        </authorList>
    </citation>
    <scope>NUCLEOTIDE SEQUENCE [LARGE SCALE GENOMIC DNA]</scope>
    <source>
        <strain evidence="8">SC8811_S16_3</strain>
    </source>
</reference>
<dbReference type="AlphaFoldDB" id="A0A934KAE7"/>
<dbReference type="PANTHER" id="PTHR33692:SF1">
    <property type="entry name" value="RIBOSOME MATURATION FACTOR RIMM"/>
    <property type="match status" value="1"/>
</dbReference>
<evidence type="ECO:0000313" key="8">
    <source>
        <dbReference type="EMBL" id="MBJ7603507.1"/>
    </source>
</evidence>
<dbReference type="SUPFAM" id="SSF50447">
    <property type="entry name" value="Translation proteins"/>
    <property type="match status" value="1"/>
</dbReference>
<keyword evidence="3 5" id="KW-0698">rRNA processing</keyword>
<dbReference type="Proteomes" id="UP000620075">
    <property type="component" value="Unassembled WGS sequence"/>
</dbReference>
<dbReference type="Gene3D" id="2.30.30.240">
    <property type="entry name" value="PRC-barrel domain"/>
    <property type="match status" value="1"/>
</dbReference>
<dbReference type="GO" id="GO:0043022">
    <property type="term" value="F:ribosome binding"/>
    <property type="evidence" value="ECO:0007669"/>
    <property type="project" value="InterPro"/>
</dbReference>
<evidence type="ECO:0000259" key="6">
    <source>
        <dbReference type="Pfam" id="PF01782"/>
    </source>
</evidence>
<dbReference type="InterPro" id="IPR011961">
    <property type="entry name" value="RimM"/>
</dbReference>
<comment type="subcellular location">
    <subcellularLocation>
        <location evidence="5">Cytoplasm</location>
    </subcellularLocation>
</comment>
<accession>A0A934KAE7</accession>
<dbReference type="GO" id="GO:0005737">
    <property type="term" value="C:cytoplasm"/>
    <property type="evidence" value="ECO:0007669"/>
    <property type="project" value="UniProtKB-SubCell"/>
</dbReference>
<evidence type="ECO:0000256" key="4">
    <source>
        <dbReference type="ARBA" id="ARBA00023186"/>
    </source>
</evidence>
<dbReference type="GO" id="GO:0005840">
    <property type="term" value="C:ribosome"/>
    <property type="evidence" value="ECO:0007669"/>
    <property type="project" value="InterPro"/>
</dbReference>
<keyword evidence="4 5" id="KW-0143">Chaperone</keyword>
<name>A0A934KAE7_9BACT</name>
<dbReference type="Pfam" id="PF01782">
    <property type="entry name" value="RimM"/>
    <property type="match status" value="1"/>
</dbReference>
<dbReference type="Gene3D" id="2.40.30.60">
    <property type="entry name" value="RimM"/>
    <property type="match status" value="1"/>
</dbReference>
<dbReference type="EMBL" id="JAEKNQ010000038">
    <property type="protein sequence ID" value="MBJ7603507.1"/>
    <property type="molecule type" value="Genomic_DNA"/>
</dbReference>
<dbReference type="InterPro" id="IPR036976">
    <property type="entry name" value="RimM_N_sf"/>
</dbReference>
<feature type="domain" description="RimM N-terminal" evidence="6">
    <location>
        <begin position="4"/>
        <end position="80"/>
    </location>
</feature>
<keyword evidence="2 5" id="KW-0690">Ribosome biogenesis</keyword>
<comment type="domain">
    <text evidence="5">The PRC barrel domain binds ribosomal protein uS19.</text>
</comment>
<evidence type="ECO:0000256" key="5">
    <source>
        <dbReference type="HAMAP-Rule" id="MF_00014"/>
    </source>
</evidence>
<comment type="function">
    <text evidence="5">An accessory protein needed during the final step in the assembly of 30S ribosomal subunit, possibly for assembly of the head region. Essential for efficient processing of 16S rRNA. May be needed both before and after RbfA during the maturation of 16S rRNA. It has affinity for free ribosomal 30S subunits but not for 70S ribosomes.</text>
</comment>
<evidence type="ECO:0000256" key="2">
    <source>
        <dbReference type="ARBA" id="ARBA00022517"/>
    </source>
</evidence>
<dbReference type="GO" id="GO:0042274">
    <property type="term" value="P:ribosomal small subunit biogenesis"/>
    <property type="evidence" value="ECO:0007669"/>
    <property type="project" value="UniProtKB-UniRule"/>
</dbReference>
<comment type="similarity">
    <text evidence="5">Belongs to the RimM family.</text>
</comment>
<gene>
    <name evidence="5 8" type="primary">rimM</name>
    <name evidence="8" type="ORF">JF888_10020</name>
</gene>
<dbReference type="PANTHER" id="PTHR33692">
    <property type="entry name" value="RIBOSOME MATURATION FACTOR RIMM"/>
    <property type="match status" value="1"/>
</dbReference>
<dbReference type="NCBIfam" id="TIGR02273">
    <property type="entry name" value="16S_RimM"/>
    <property type="match status" value="1"/>
</dbReference>